<dbReference type="EMBL" id="ACDX02000016">
    <property type="protein sequence ID" value="EFC87670.1"/>
    <property type="molecule type" value="Genomic_DNA"/>
</dbReference>
<dbReference type="Proteomes" id="UP000003344">
    <property type="component" value="Unassembled WGS sequence"/>
</dbReference>
<gene>
    <name evidence="1" type="ORF">NEIMUCOT_05895</name>
</gene>
<dbReference type="RefSeq" id="WP_003743954.1">
    <property type="nucleotide sequence ID" value="NZ_ACDX02000016.1"/>
</dbReference>
<evidence type="ECO:0000313" key="1">
    <source>
        <dbReference type="EMBL" id="EFC87670.1"/>
    </source>
</evidence>
<name>D2ZZ26_NEIM2</name>
<proteinExistence type="predicted"/>
<reference evidence="1 2" key="1">
    <citation type="submission" date="2009-10" db="EMBL/GenBank/DDBJ databases">
        <authorList>
            <person name="Weinstock G."/>
            <person name="Sodergren E."/>
            <person name="Clifton S."/>
            <person name="Fulton L."/>
            <person name="Fulton B."/>
            <person name="Courtney L."/>
            <person name="Fronick C."/>
            <person name="Harrison M."/>
            <person name="Strong C."/>
            <person name="Farmer C."/>
            <person name="Delahaunty K."/>
            <person name="Markovic C."/>
            <person name="Hall O."/>
            <person name="Minx P."/>
            <person name="Tomlinson C."/>
            <person name="Mitreva M."/>
            <person name="Nelson J."/>
            <person name="Hou S."/>
            <person name="Wollam A."/>
            <person name="Pepin K.H."/>
            <person name="Johnson M."/>
            <person name="Bhonagiri V."/>
            <person name="Nash W.E."/>
            <person name="Warren W."/>
            <person name="Chinwalla A."/>
            <person name="Mardis E.R."/>
            <person name="Wilson R.K."/>
        </authorList>
    </citation>
    <scope>NUCLEOTIDE SEQUENCE [LARGE SCALE GENOMIC DNA]</scope>
    <source>
        <strain evidence="2">ATCC 25996 / DSM 4631 / NCTC 10774 / M26</strain>
    </source>
</reference>
<accession>D2ZZ26</accession>
<dbReference type="STRING" id="546266.NEIMUCOT_05895"/>
<dbReference type="AlphaFoldDB" id="D2ZZ26"/>
<comment type="caution">
    <text evidence="1">The sequence shown here is derived from an EMBL/GenBank/DDBJ whole genome shotgun (WGS) entry which is preliminary data.</text>
</comment>
<protein>
    <submittedName>
        <fullName evidence="1">Uncharacterized protein</fullName>
    </submittedName>
</protein>
<organism evidence="1 2">
    <name type="scientific">Neisseria mucosa (strain ATCC 25996 / DSM 4631 / NCTC 10774 / M26)</name>
    <dbReference type="NCBI Taxonomy" id="546266"/>
    <lineage>
        <taxon>Bacteria</taxon>
        <taxon>Pseudomonadati</taxon>
        <taxon>Pseudomonadota</taxon>
        <taxon>Betaproteobacteria</taxon>
        <taxon>Neisseriales</taxon>
        <taxon>Neisseriaceae</taxon>
        <taxon>Neisseria</taxon>
    </lineage>
</organism>
<sequence length="46" mass="5336">MSVEFSQTLPSLKGRLKTGMAGYAETTHIFFRRPFTLALFQHPKFF</sequence>
<evidence type="ECO:0000313" key="2">
    <source>
        <dbReference type="Proteomes" id="UP000003344"/>
    </source>
</evidence>